<accession>A0ABP8K2N9</accession>
<keyword evidence="3" id="KW-1185">Reference proteome</keyword>
<evidence type="ECO:0008006" key="4">
    <source>
        <dbReference type="Google" id="ProtNLM"/>
    </source>
</evidence>
<keyword evidence="1" id="KW-0472">Membrane</keyword>
<feature type="transmembrane region" description="Helical" evidence="1">
    <location>
        <begin position="24"/>
        <end position="44"/>
    </location>
</feature>
<comment type="caution">
    <text evidence="2">The sequence shown here is derived from an EMBL/GenBank/DDBJ whole genome shotgun (WGS) entry which is preliminary data.</text>
</comment>
<organism evidence="2 3">
    <name type="scientific">Tsukamurella soli</name>
    <dbReference type="NCBI Taxonomy" id="644556"/>
    <lineage>
        <taxon>Bacteria</taxon>
        <taxon>Bacillati</taxon>
        <taxon>Actinomycetota</taxon>
        <taxon>Actinomycetes</taxon>
        <taxon>Mycobacteriales</taxon>
        <taxon>Tsukamurellaceae</taxon>
        <taxon>Tsukamurella</taxon>
    </lineage>
</organism>
<keyword evidence="1" id="KW-1133">Transmembrane helix</keyword>
<protein>
    <recommendedName>
        <fullName evidence="4">SAF domain-containing protein</fullName>
    </recommendedName>
</protein>
<dbReference type="Proteomes" id="UP001500635">
    <property type="component" value="Unassembled WGS sequence"/>
</dbReference>
<gene>
    <name evidence="2" type="ORF">GCM10023147_37120</name>
</gene>
<evidence type="ECO:0000256" key="1">
    <source>
        <dbReference type="SAM" id="Phobius"/>
    </source>
</evidence>
<dbReference type="EMBL" id="BAABFR010000071">
    <property type="protein sequence ID" value="GAA4399560.1"/>
    <property type="molecule type" value="Genomic_DNA"/>
</dbReference>
<keyword evidence="1" id="KW-0812">Transmembrane</keyword>
<name>A0ABP8K2N9_9ACTN</name>
<reference evidence="3" key="1">
    <citation type="journal article" date="2019" name="Int. J. Syst. Evol. Microbiol.">
        <title>The Global Catalogue of Microorganisms (GCM) 10K type strain sequencing project: providing services to taxonomists for standard genome sequencing and annotation.</title>
        <authorList>
            <consortium name="The Broad Institute Genomics Platform"/>
            <consortium name="The Broad Institute Genome Sequencing Center for Infectious Disease"/>
            <person name="Wu L."/>
            <person name="Ma J."/>
        </authorList>
    </citation>
    <scope>NUCLEOTIDE SEQUENCE [LARGE SCALE GENOMIC DNA]</scope>
    <source>
        <strain evidence="3">JCM 17688</strain>
    </source>
</reference>
<sequence length="238" mass="24203">MSDDDHDPAPVAARRGVARGDGSVARWGALVALLVVVVGLLYGLGASRPLPAPRFDGDRLGPEPGQTVADYEAVAAASLRAAPAGERRWALVSPVTEWTTDQTWAELGRVRVGRLLMRVPINGVQTPIVSVATGQSAAALEAANAVAATQVPDLVAPDARGSAIARVSAARFRAGTASVVGAVVWGTGSDLRSIAAAASVRTVQVVPDGGGRMAVAPLLPEFTTRVEPGADTGVVPAP</sequence>
<evidence type="ECO:0000313" key="2">
    <source>
        <dbReference type="EMBL" id="GAA4399560.1"/>
    </source>
</evidence>
<dbReference type="RefSeq" id="WP_344998764.1">
    <property type="nucleotide sequence ID" value="NZ_BAABFR010000071.1"/>
</dbReference>
<proteinExistence type="predicted"/>
<evidence type="ECO:0000313" key="3">
    <source>
        <dbReference type="Proteomes" id="UP001500635"/>
    </source>
</evidence>